<gene>
    <name evidence="1" type="ORF">DVJ83_01235</name>
</gene>
<dbReference type="RefSeq" id="WP_114671097.1">
    <property type="nucleotide sequence ID" value="NZ_CP031158.1"/>
</dbReference>
<reference evidence="1 2" key="1">
    <citation type="submission" date="2018-07" db="EMBL/GenBank/DDBJ databases">
        <title>Complete Genome and Methylome Analysis of Deinococcus wulumuqiensis NEB 479.</title>
        <authorList>
            <person name="Fomenkov A."/>
            <person name="Luyten Y."/>
            <person name="Vincze T."/>
            <person name="Anton B.P."/>
            <person name="Clark T."/>
            <person name="Roberts R.J."/>
            <person name="Morgan R.D."/>
        </authorList>
    </citation>
    <scope>NUCLEOTIDE SEQUENCE [LARGE SCALE GENOMIC DNA]</scope>
    <source>
        <strain evidence="1 2">NEB 479</strain>
    </source>
</reference>
<dbReference type="KEGG" id="dwu:DVJ83_01235"/>
<dbReference type="Proteomes" id="UP000253744">
    <property type="component" value="Chromosome"/>
</dbReference>
<sequence>MPASGPLAALRRRHDLGDKGQVRRIVTHAPMETRTAEWAADGLSLIRRSPSVTGYEWADPEAGTLTISYTPREEQAPDTWVHLTHFDEAGRPVREEEGLRGALREVARRVFDGEQLVSASVYEQVSDSDMGWVESTVLPQLPQEGGVRREEVTSSYPDGLITVELREYDAAGRESYNESYSNLDDIFEVSRTTYQDDDYGHWTEMRIEASSNRPGSERTYVHRREIEYMTPETGDR</sequence>
<evidence type="ECO:0000313" key="2">
    <source>
        <dbReference type="Proteomes" id="UP000253744"/>
    </source>
</evidence>
<organism evidence="1 2">
    <name type="scientific">Deinococcus wulumuqiensis</name>
    <dbReference type="NCBI Taxonomy" id="980427"/>
    <lineage>
        <taxon>Bacteria</taxon>
        <taxon>Thermotogati</taxon>
        <taxon>Deinococcota</taxon>
        <taxon>Deinococci</taxon>
        <taxon>Deinococcales</taxon>
        <taxon>Deinococcaceae</taxon>
        <taxon>Deinococcus</taxon>
    </lineage>
</organism>
<dbReference type="STRING" id="1288484.GCA_000348665_02593"/>
<dbReference type="AlphaFoldDB" id="A0A345IE92"/>
<evidence type="ECO:0000313" key="1">
    <source>
        <dbReference type="EMBL" id="AXG98014.1"/>
    </source>
</evidence>
<proteinExistence type="predicted"/>
<name>A0A345IE92_9DEIO</name>
<dbReference type="EMBL" id="CP031158">
    <property type="protein sequence ID" value="AXG98014.1"/>
    <property type="molecule type" value="Genomic_DNA"/>
</dbReference>
<protein>
    <submittedName>
        <fullName evidence="1">Uncharacterized protein</fullName>
    </submittedName>
</protein>
<accession>A0A345IE92</accession>